<keyword evidence="2" id="KW-0808">Transferase</keyword>
<dbReference type="GO" id="GO:0008270">
    <property type="term" value="F:zinc ion binding"/>
    <property type="evidence" value="ECO:0007669"/>
    <property type="project" value="UniProtKB-KW"/>
</dbReference>
<evidence type="ECO:0000256" key="6">
    <source>
        <dbReference type="ARBA" id="ARBA00022786"/>
    </source>
</evidence>
<reference evidence="13" key="1">
    <citation type="submission" date="2022-11" db="UniProtKB">
        <authorList>
            <consortium name="WormBaseParasite"/>
        </authorList>
    </citation>
    <scope>IDENTIFICATION</scope>
</reference>
<dbReference type="Pfam" id="PF12906">
    <property type="entry name" value="RINGv"/>
    <property type="match status" value="1"/>
</dbReference>
<evidence type="ECO:0000256" key="5">
    <source>
        <dbReference type="ARBA" id="ARBA00022771"/>
    </source>
</evidence>
<dbReference type="PANTHER" id="PTHR46065">
    <property type="entry name" value="E3 UBIQUITIN-PROTEIN LIGASE MARCH 2/3 FAMILY MEMBER"/>
    <property type="match status" value="1"/>
</dbReference>
<evidence type="ECO:0000256" key="9">
    <source>
        <dbReference type="ARBA" id="ARBA00023136"/>
    </source>
</evidence>
<feature type="domain" description="RING-CH-type" evidence="11">
    <location>
        <begin position="89"/>
        <end position="147"/>
    </location>
</feature>
<evidence type="ECO:0000256" key="1">
    <source>
        <dbReference type="ARBA" id="ARBA00004141"/>
    </source>
</evidence>
<evidence type="ECO:0000256" key="3">
    <source>
        <dbReference type="ARBA" id="ARBA00022692"/>
    </source>
</evidence>
<dbReference type="SMART" id="SM00744">
    <property type="entry name" value="RINGv"/>
    <property type="match status" value="1"/>
</dbReference>
<evidence type="ECO:0000259" key="11">
    <source>
        <dbReference type="PROSITE" id="PS51292"/>
    </source>
</evidence>
<evidence type="ECO:0000256" key="2">
    <source>
        <dbReference type="ARBA" id="ARBA00022679"/>
    </source>
</evidence>
<accession>A0A914DI11</accession>
<dbReference type="GO" id="GO:0004842">
    <property type="term" value="F:ubiquitin-protein transferase activity"/>
    <property type="evidence" value="ECO:0007669"/>
    <property type="project" value="TreeGrafter"/>
</dbReference>
<evidence type="ECO:0000313" key="13">
    <source>
        <dbReference type="WBParaSite" id="ACRNAN_scaffold2800.g18996.t1"/>
    </source>
</evidence>
<name>A0A914DI11_9BILA</name>
<proteinExistence type="predicted"/>
<keyword evidence="5" id="KW-0863">Zinc-finger</keyword>
<evidence type="ECO:0000256" key="7">
    <source>
        <dbReference type="ARBA" id="ARBA00022833"/>
    </source>
</evidence>
<sequence length="262" mass="29492">MTEDQESISSDATWGTALSTSTALEVMTDVSLDSTEDSVHGKENRVVQSSSGVPISLTRSETTSIHFSSSLQLTHIQLPRSSDSSFCSSNSSSSLVCRICQSESGVMVHPCACFGTMGNVHNQCLNDWVNRSNKTACEICREKYATSKNVLRPVWKWSKPKPKLRSFVESLTVLLLWYSFVYIVSLIPESKFWERVWHDELSIRDDDVGRIALVMMILIVLIGVHSLIFTRVLKYINRQREIRYIDSKTYHSRISSIAASPS</sequence>
<feature type="transmembrane region" description="Helical" evidence="10">
    <location>
        <begin position="166"/>
        <end position="188"/>
    </location>
</feature>
<keyword evidence="6" id="KW-0833">Ubl conjugation pathway</keyword>
<dbReference type="PANTHER" id="PTHR46065:SF3">
    <property type="entry name" value="FI20425P1"/>
    <property type="match status" value="1"/>
</dbReference>
<dbReference type="Gene3D" id="3.30.40.10">
    <property type="entry name" value="Zinc/RING finger domain, C3HC4 (zinc finger)"/>
    <property type="match status" value="1"/>
</dbReference>
<keyword evidence="8 10" id="KW-1133">Transmembrane helix</keyword>
<feature type="transmembrane region" description="Helical" evidence="10">
    <location>
        <begin position="208"/>
        <end position="233"/>
    </location>
</feature>
<evidence type="ECO:0000256" key="4">
    <source>
        <dbReference type="ARBA" id="ARBA00022723"/>
    </source>
</evidence>
<keyword evidence="9 10" id="KW-0472">Membrane</keyword>
<dbReference type="AlphaFoldDB" id="A0A914DI11"/>
<dbReference type="WBParaSite" id="ACRNAN_scaffold2800.g18996.t1">
    <property type="protein sequence ID" value="ACRNAN_scaffold2800.g18996.t1"/>
    <property type="gene ID" value="ACRNAN_scaffold2800.g18996"/>
</dbReference>
<dbReference type="GO" id="GO:0016567">
    <property type="term" value="P:protein ubiquitination"/>
    <property type="evidence" value="ECO:0007669"/>
    <property type="project" value="TreeGrafter"/>
</dbReference>
<dbReference type="Proteomes" id="UP000887540">
    <property type="component" value="Unplaced"/>
</dbReference>
<protein>
    <submittedName>
        <fullName evidence="13">RING-CH-type domain-containing protein</fullName>
    </submittedName>
</protein>
<dbReference type="GO" id="GO:0016020">
    <property type="term" value="C:membrane"/>
    <property type="evidence" value="ECO:0007669"/>
    <property type="project" value="UniProtKB-SubCell"/>
</dbReference>
<keyword evidence="7" id="KW-0862">Zinc</keyword>
<dbReference type="PROSITE" id="PS51292">
    <property type="entry name" value="ZF_RING_CH"/>
    <property type="match status" value="1"/>
</dbReference>
<keyword evidence="12" id="KW-1185">Reference proteome</keyword>
<keyword evidence="4" id="KW-0479">Metal-binding</keyword>
<organism evidence="12 13">
    <name type="scientific">Acrobeloides nanus</name>
    <dbReference type="NCBI Taxonomy" id="290746"/>
    <lineage>
        <taxon>Eukaryota</taxon>
        <taxon>Metazoa</taxon>
        <taxon>Ecdysozoa</taxon>
        <taxon>Nematoda</taxon>
        <taxon>Chromadorea</taxon>
        <taxon>Rhabditida</taxon>
        <taxon>Tylenchina</taxon>
        <taxon>Cephalobomorpha</taxon>
        <taxon>Cephaloboidea</taxon>
        <taxon>Cephalobidae</taxon>
        <taxon>Acrobeloides</taxon>
    </lineage>
</organism>
<evidence type="ECO:0000313" key="12">
    <source>
        <dbReference type="Proteomes" id="UP000887540"/>
    </source>
</evidence>
<dbReference type="InterPro" id="IPR011016">
    <property type="entry name" value="Znf_RING-CH"/>
</dbReference>
<dbReference type="InterPro" id="IPR013083">
    <property type="entry name" value="Znf_RING/FYVE/PHD"/>
</dbReference>
<keyword evidence="3 10" id="KW-0812">Transmembrane</keyword>
<comment type="subcellular location">
    <subcellularLocation>
        <location evidence="1">Membrane</location>
        <topology evidence="1">Multi-pass membrane protein</topology>
    </subcellularLocation>
</comment>
<dbReference type="SUPFAM" id="SSF57850">
    <property type="entry name" value="RING/U-box"/>
    <property type="match status" value="1"/>
</dbReference>
<evidence type="ECO:0000256" key="8">
    <source>
        <dbReference type="ARBA" id="ARBA00022989"/>
    </source>
</evidence>
<evidence type="ECO:0000256" key="10">
    <source>
        <dbReference type="SAM" id="Phobius"/>
    </source>
</evidence>